<feature type="compositionally biased region" description="Pro residues" evidence="3">
    <location>
        <begin position="149"/>
        <end position="159"/>
    </location>
</feature>
<comment type="caution">
    <text evidence="4">The sequence shown here is derived from an EMBL/GenBank/DDBJ whole genome shotgun (WGS) entry which is preliminary data.</text>
</comment>
<accession>A0A8K1ZVX1</accession>
<proteinExistence type="predicted"/>
<dbReference type="CDD" id="cd04496">
    <property type="entry name" value="SSB_OBF"/>
    <property type="match status" value="1"/>
</dbReference>
<dbReference type="Proteomes" id="UP000607397">
    <property type="component" value="Unassembled WGS sequence"/>
</dbReference>
<dbReference type="GO" id="GO:0003697">
    <property type="term" value="F:single-stranded DNA binding"/>
    <property type="evidence" value="ECO:0007669"/>
    <property type="project" value="InterPro"/>
</dbReference>
<keyword evidence="5" id="KW-1185">Reference proteome</keyword>
<organism evidence="4 5">
    <name type="scientific">Petrachloros mirabilis ULC683</name>
    <dbReference type="NCBI Taxonomy" id="2781853"/>
    <lineage>
        <taxon>Bacteria</taxon>
        <taxon>Bacillati</taxon>
        <taxon>Cyanobacteriota</taxon>
        <taxon>Cyanophyceae</taxon>
        <taxon>Synechococcales</taxon>
        <taxon>Petrachlorosaceae</taxon>
        <taxon>Petrachloros</taxon>
        <taxon>Petrachloros mirabilis</taxon>
    </lineage>
</organism>
<reference evidence="4" key="1">
    <citation type="submission" date="2019-12" db="EMBL/GenBank/DDBJ databases">
        <title>High-Quality draft genome sequences of three cyanobacteria isolated from the limestone walls of the Old Cathedral of Coimbra.</title>
        <authorList>
            <person name="Tiago I."/>
            <person name="Soares F."/>
            <person name="Portugal A."/>
        </authorList>
    </citation>
    <scope>NUCLEOTIDE SEQUENCE [LARGE SCALE GENOMIC DNA]</scope>
    <source>
        <strain evidence="4">C</strain>
    </source>
</reference>
<evidence type="ECO:0000256" key="2">
    <source>
        <dbReference type="PROSITE-ProRule" id="PRU00252"/>
    </source>
</evidence>
<feature type="compositionally biased region" description="Pro residues" evidence="3">
    <location>
        <begin position="116"/>
        <end position="127"/>
    </location>
</feature>
<dbReference type="InterPro" id="IPR000424">
    <property type="entry name" value="Primosome_PriB/ssb"/>
</dbReference>
<dbReference type="RefSeq" id="WP_161823535.1">
    <property type="nucleotide sequence ID" value="NZ_WVIC01000001.1"/>
</dbReference>
<gene>
    <name evidence="4" type="ORF">GS597_00735</name>
</gene>
<dbReference type="PROSITE" id="PS50935">
    <property type="entry name" value="SSB"/>
    <property type="match status" value="1"/>
</dbReference>
<dbReference type="Gene3D" id="2.40.50.140">
    <property type="entry name" value="Nucleic acid-binding proteins"/>
    <property type="match status" value="1"/>
</dbReference>
<evidence type="ECO:0000313" key="5">
    <source>
        <dbReference type="Proteomes" id="UP000607397"/>
    </source>
</evidence>
<dbReference type="AlphaFoldDB" id="A0A8K1ZVX1"/>
<feature type="region of interest" description="Disordered" evidence="3">
    <location>
        <begin position="107"/>
        <end position="178"/>
    </location>
</feature>
<dbReference type="InterPro" id="IPR012340">
    <property type="entry name" value="NA-bd_OB-fold"/>
</dbReference>
<protein>
    <submittedName>
        <fullName evidence="4">Single-stranded DNA-binding protein</fullName>
    </submittedName>
</protein>
<sequence length="178" mass="18749">MNSCVLIAEITKAPELRYTQDGKTPLAEMIVKFPGLRAEDPMETLKVVGWGNLAQQIQEQYHEGDQVALEGRLSMTTLDRPEGFKEKRAELIVSRIHPIGLPLGASAGRSVSAPTSPAPTSPAPTSPAPTSSVPASPAPTSPVETSPAPTSPAPVPSPQPHSEAPAGPDELNYDDIPF</sequence>
<evidence type="ECO:0000256" key="3">
    <source>
        <dbReference type="SAM" id="MobiDB-lite"/>
    </source>
</evidence>
<dbReference type="EMBL" id="WVIC01000001">
    <property type="protein sequence ID" value="NCJ05066.1"/>
    <property type="molecule type" value="Genomic_DNA"/>
</dbReference>
<dbReference type="SUPFAM" id="SSF50249">
    <property type="entry name" value="Nucleic acid-binding proteins"/>
    <property type="match status" value="1"/>
</dbReference>
<dbReference type="Pfam" id="PF00436">
    <property type="entry name" value="SSB"/>
    <property type="match status" value="1"/>
</dbReference>
<name>A0A8K1ZVX1_9CYAN</name>
<evidence type="ECO:0000256" key="1">
    <source>
        <dbReference type="ARBA" id="ARBA00023125"/>
    </source>
</evidence>
<keyword evidence="1 2" id="KW-0238">DNA-binding</keyword>
<evidence type="ECO:0000313" key="4">
    <source>
        <dbReference type="EMBL" id="NCJ05066.1"/>
    </source>
</evidence>